<dbReference type="GO" id="GO:0006351">
    <property type="term" value="P:DNA-templated transcription"/>
    <property type="evidence" value="ECO:0007669"/>
    <property type="project" value="InterPro"/>
</dbReference>
<evidence type="ECO:0000256" key="2">
    <source>
        <dbReference type="SAM" id="MobiDB-lite"/>
    </source>
</evidence>
<dbReference type="Pfam" id="PF07716">
    <property type="entry name" value="bZIP_2"/>
    <property type="match status" value="1"/>
</dbReference>
<gene>
    <name evidence="4" type="ORF">OTU49_000328</name>
</gene>
<evidence type="ECO:0000259" key="3">
    <source>
        <dbReference type="PROSITE" id="PS50217"/>
    </source>
</evidence>
<protein>
    <recommendedName>
        <fullName evidence="3">BZIP domain-containing protein</fullName>
    </recommendedName>
</protein>
<dbReference type="InterPro" id="IPR031106">
    <property type="entry name" value="C/EBP"/>
</dbReference>
<feature type="domain" description="BZIP" evidence="3">
    <location>
        <begin position="218"/>
        <end position="275"/>
    </location>
</feature>
<dbReference type="Proteomes" id="UP001445076">
    <property type="component" value="Unassembled WGS sequence"/>
</dbReference>
<comment type="caution">
    <text evidence="4">The sequence shown here is derived from an EMBL/GenBank/DDBJ whole genome shotgun (WGS) entry which is preliminary data.</text>
</comment>
<dbReference type="SUPFAM" id="SSF57959">
    <property type="entry name" value="Leucine zipper domain"/>
    <property type="match status" value="1"/>
</dbReference>
<sequence>MDDHSMFSELASYYDACGTKGVAQETFIANDPYFGISLAPAMTEEQYLDPRSTVMEQATSYDTLGGLSPDLEEMINGILPEKDLPVGEMDLSVANINQDLNAMSLWSDDSLDLDNMDPNEMLSGGGVTDFPGGLTPLKPQEETRMRNKDRKSSRRTRNEPQVPTCSLVLPNMQCPYPPPEELGVASPAYSQSDSTSGDEGSKPRQRRARVQYNTLTEEEKYQRIRDLNNEASRQYRIRNRQQLSKLQQQLEKLQERNQVLQHKHTGLEQLRNQIRDYTNGILRKHMSSTQPSQY</sequence>
<dbReference type="EMBL" id="JARKIK010000019">
    <property type="protein sequence ID" value="KAK8745699.1"/>
    <property type="molecule type" value="Genomic_DNA"/>
</dbReference>
<dbReference type="PROSITE" id="PS50217">
    <property type="entry name" value="BZIP"/>
    <property type="match status" value="1"/>
</dbReference>
<dbReference type="AlphaFoldDB" id="A0AAW0Y128"/>
<dbReference type="Gene3D" id="1.20.5.170">
    <property type="match status" value="1"/>
</dbReference>
<feature type="region of interest" description="Disordered" evidence="2">
    <location>
        <begin position="116"/>
        <end position="207"/>
    </location>
</feature>
<keyword evidence="5" id="KW-1185">Reference proteome</keyword>
<dbReference type="InterPro" id="IPR004827">
    <property type="entry name" value="bZIP"/>
</dbReference>
<evidence type="ECO:0000313" key="4">
    <source>
        <dbReference type="EMBL" id="KAK8745699.1"/>
    </source>
</evidence>
<accession>A0AAW0Y128</accession>
<organism evidence="4 5">
    <name type="scientific">Cherax quadricarinatus</name>
    <name type="common">Australian red claw crayfish</name>
    <dbReference type="NCBI Taxonomy" id="27406"/>
    <lineage>
        <taxon>Eukaryota</taxon>
        <taxon>Metazoa</taxon>
        <taxon>Ecdysozoa</taxon>
        <taxon>Arthropoda</taxon>
        <taxon>Crustacea</taxon>
        <taxon>Multicrustacea</taxon>
        <taxon>Malacostraca</taxon>
        <taxon>Eumalacostraca</taxon>
        <taxon>Eucarida</taxon>
        <taxon>Decapoda</taxon>
        <taxon>Pleocyemata</taxon>
        <taxon>Astacidea</taxon>
        <taxon>Parastacoidea</taxon>
        <taxon>Parastacidae</taxon>
        <taxon>Cherax</taxon>
    </lineage>
</organism>
<dbReference type="GO" id="GO:0000981">
    <property type="term" value="F:DNA-binding transcription factor activity, RNA polymerase II-specific"/>
    <property type="evidence" value="ECO:0007669"/>
    <property type="project" value="TreeGrafter"/>
</dbReference>
<dbReference type="CDD" id="cd14686">
    <property type="entry name" value="bZIP"/>
    <property type="match status" value="1"/>
</dbReference>
<evidence type="ECO:0000313" key="5">
    <source>
        <dbReference type="Proteomes" id="UP001445076"/>
    </source>
</evidence>
<dbReference type="GO" id="GO:0000978">
    <property type="term" value="F:RNA polymerase II cis-regulatory region sequence-specific DNA binding"/>
    <property type="evidence" value="ECO:0007669"/>
    <property type="project" value="TreeGrafter"/>
</dbReference>
<proteinExistence type="predicted"/>
<name>A0AAW0Y128_CHEQU</name>
<keyword evidence="1" id="KW-0175">Coiled coil</keyword>
<reference evidence="4 5" key="1">
    <citation type="journal article" date="2024" name="BMC Genomics">
        <title>Genome assembly of redclaw crayfish (Cherax quadricarinatus) provides insights into its immune adaptation and hypoxia tolerance.</title>
        <authorList>
            <person name="Liu Z."/>
            <person name="Zheng J."/>
            <person name="Li H."/>
            <person name="Fang K."/>
            <person name="Wang S."/>
            <person name="He J."/>
            <person name="Zhou D."/>
            <person name="Weng S."/>
            <person name="Chi M."/>
            <person name="Gu Z."/>
            <person name="He J."/>
            <person name="Li F."/>
            <person name="Wang M."/>
        </authorList>
    </citation>
    <scope>NUCLEOTIDE SEQUENCE [LARGE SCALE GENOMIC DNA]</scope>
    <source>
        <strain evidence="4">ZL_2023a</strain>
    </source>
</reference>
<dbReference type="InterPro" id="IPR046347">
    <property type="entry name" value="bZIP_sf"/>
</dbReference>
<evidence type="ECO:0000256" key="1">
    <source>
        <dbReference type="SAM" id="Coils"/>
    </source>
</evidence>
<feature type="coiled-coil region" evidence="1">
    <location>
        <begin position="236"/>
        <end position="270"/>
    </location>
</feature>
<feature type="compositionally biased region" description="Polar residues" evidence="2">
    <location>
        <begin position="188"/>
        <end position="198"/>
    </location>
</feature>
<dbReference type="SMART" id="SM00338">
    <property type="entry name" value="BRLZ"/>
    <property type="match status" value="1"/>
</dbReference>
<dbReference type="PANTHER" id="PTHR23334">
    <property type="entry name" value="CCAAT/ENHANCER BINDING PROTEIN"/>
    <property type="match status" value="1"/>
</dbReference>
<dbReference type="PANTHER" id="PTHR23334:SF20">
    <property type="entry name" value="BASIC LEUCINE ZIPPER 24"/>
    <property type="match status" value="1"/>
</dbReference>